<name>A0A6A6I4V7_9PLEO</name>
<evidence type="ECO:0000313" key="2">
    <source>
        <dbReference type="EMBL" id="KAF2245346.1"/>
    </source>
</evidence>
<dbReference type="RefSeq" id="XP_033680350.1">
    <property type="nucleotide sequence ID" value="XM_033836189.1"/>
</dbReference>
<dbReference type="EMBL" id="ML987200">
    <property type="protein sequence ID" value="KAF2245346.1"/>
    <property type="molecule type" value="Genomic_DNA"/>
</dbReference>
<feature type="region of interest" description="Disordered" evidence="1">
    <location>
        <begin position="33"/>
        <end position="77"/>
    </location>
</feature>
<reference evidence="2" key="1">
    <citation type="journal article" date="2020" name="Stud. Mycol.">
        <title>101 Dothideomycetes genomes: a test case for predicting lifestyles and emergence of pathogens.</title>
        <authorList>
            <person name="Haridas S."/>
            <person name="Albert R."/>
            <person name="Binder M."/>
            <person name="Bloem J."/>
            <person name="Labutti K."/>
            <person name="Salamov A."/>
            <person name="Andreopoulos B."/>
            <person name="Baker S."/>
            <person name="Barry K."/>
            <person name="Bills G."/>
            <person name="Bluhm B."/>
            <person name="Cannon C."/>
            <person name="Castanera R."/>
            <person name="Culley D."/>
            <person name="Daum C."/>
            <person name="Ezra D."/>
            <person name="Gonzalez J."/>
            <person name="Henrissat B."/>
            <person name="Kuo A."/>
            <person name="Liang C."/>
            <person name="Lipzen A."/>
            <person name="Lutzoni F."/>
            <person name="Magnuson J."/>
            <person name="Mondo S."/>
            <person name="Nolan M."/>
            <person name="Ohm R."/>
            <person name="Pangilinan J."/>
            <person name="Park H.-J."/>
            <person name="Ramirez L."/>
            <person name="Alfaro M."/>
            <person name="Sun H."/>
            <person name="Tritt A."/>
            <person name="Yoshinaga Y."/>
            <person name="Zwiers L.-H."/>
            <person name="Turgeon B."/>
            <person name="Goodwin S."/>
            <person name="Spatafora J."/>
            <person name="Crous P."/>
            <person name="Grigoriev I."/>
        </authorList>
    </citation>
    <scope>NUCLEOTIDE SEQUENCE</scope>
    <source>
        <strain evidence="2">CBS 122368</strain>
    </source>
</reference>
<keyword evidence="3" id="KW-1185">Reference proteome</keyword>
<organism evidence="2 3">
    <name type="scientific">Trematosphaeria pertusa</name>
    <dbReference type="NCBI Taxonomy" id="390896"/>
    <lineage>
        <taxon>Eukaryota</taxon>
        <taxon>Fungi</taxon>
        <taxon>Dikarya</taxon>
        <taxon>Ascomycota</taxon>
        <taxon>Pezizomycotina</taxon>
        <taxon>Dothideomycetes</taxon>
        <taxon>Pleosporomycetidae</taxon>
        <taxon>Pleosporales</taxon>
        <taxon>Massarineae</taxon>
        <taxon>Trematosphaeriaceae</taxon>
        <taxon>Trematosphaeria</taxon>
    </lineage>
</organism>
<protein>
    <submittedName>
        <fullName evidence="2">Uncharacterized protein</fullName>
    </submittedName>
</protein>
<dbReference type="Proteomes" id="UP000800094">
    <property type="component" value="Unassembled WGS sequence"/>
</dbReference>
<dbReference type="GeneID" id="54589519"/>
<evidence type="ECO:0000256" key="1">
    <source>
        <dbReference type="SAM" id="MobiDB-lite"/>
    </source>
</evidence>
<evidence type="ECO:0000313" key="3">
    <source>
        <dbReference type="Proteomes" id="UP000800094"/>
    </source>
</evidence>
<dbReference type="AlphaFoldDB" id="A0A6A6I4V7"/>
<proteinExistence type="predicted"/>
<accession>A0A6A6I4V7</accession>
<sequence>MRKERWSAVPDCMQQWTRAEYVLAGAMMMRERVQKREDEEETEMDGRLRRTAAPSGSKRWARAHNGRSGRSNQTARKGWWHTPTARYSEACISTGPIMDEVNCRALPSWALLTGRCFNVVRLQGRCASRRAENDSSCQTYYCPSTAISSEGILSALQHVTERAGRSQALQGCRLVLTQRRTP</sequence>
<gene>
    <name evidence="2" type="ORF">BU26DRAFT_67150</name>
</gene>